<keyword evidence="2 6" id="KW-0645">Protease</keyword>
<gene>
    <name evidence="6" type="primary">ULP1B</name>
    <name evidence="6" type="ORF">KSP40_PGU022803</name>
</gene>
<dbReference type="Pfam" id="PF02902">
    <property type="entry name" value="Peptidase_C48"/>
    <property type="match status" value="1"/>
</dbReference>
<dbReference type="InterPro" id="IPR038765">
    <property type="entry name" value="Papain-like_cys_pep_sf"/>
</dbReference>
<dbReference type="Proteomes" id="UP001412067">
    <property type="component" value="Unassembled WGS sequence"/>
</dbReference>
<dbReference type="InterPro" id="IPR003653">
    <property type="entry name" value="Peptidase_C48_C"/>
</dbReference>
<name>A0ABR2MCY2_9ASPA</name>
<evidence type="ECO:0000313" key="7">
    <source>
        <dbReference type="Proteomes" id="UP001412067"/>
    </source>
</evidence>
<proteinExistence type="inferred from homology"/>
<keyword evidence="4" id="KW-0788">Thiol protease</keyword>
<evidence type="ECO:0000259" key="5">
    <source>
        <dbReference type="PROSITE" id="PS50600"/>
    </source>
</evidence>
<dbReference type="SUPFAM" id="SSF54001">
    <property type="entry name" value="Cysteine proteinases"/>
    <property type="match status" value="1"/>
</dbReference>
<feature type="domain" description="Ubiquitin-like protease family profile" evidence="5">
    <location>
        <begin position="1"/>
        <end position="164"/>
    </location>
</feature>
<comment type="caution">
    <text evidence="6">The sequence shown here is derived from an EMBL/GenBank/DDBJ whole genome shotgun (WGS) entry which is preliminary data.</text>
</comment>
<evidence type="ECO:0000313" key="6">
    <source>
        <dbReference type="EMBL" id="KAK8961554.1"/>
    </source>
</evidence>
<evidence type="ECO:0000256" key="4">
    <source>
        <dbReference type="ARBA" id="ARBA00022807"/>
    </source>
</evidence>
<dbReference type="EMBL" id="JBBWWR010000009">
    <property type="protein sequence ID" value="KAK8961554.1"/>
    <property type="molecule type" value="Genomic_DNA"/>
</dbReference>
<keyword evidence="3" id="KW-0378">Hydrolase</keyword>
<accession>A0ABR2MCY2</accession>
<dbReference type="GO" id="GO:0006508">
    <property type="term" value="P:proteolysis"/>
    <property type="evidence" value="ECO:0007669"/>
    <property type="project" value="UniProtKB-KW"/>
</dbReference>
<keyword evidence="7" id="KW-1185">Reference proteome</keyword>
<sequence>MTRGDVDDLLGTAWITDAHIDAYAVFLGSKQSRSSDGMKSFLYVSPKHAYYKSNKVANSKILLSHITLASVTASDVVLMPCHVSSHWTLLVCRQKEQCWDFYDSFKSGRHRSNLPDLVQFHTRGGSEALAADIIMWPINEAPNLPQQDNGDDCGLFVMKFMEEALSAETISWQEKRIGIKRCHNFVQKSQRIFFGLFQT</sequence>
<dbReference type="Gene3D" id="3.40.395.10">
    <property type="entry name" value="Adenoviral Proteinase, Chain A"/>
    <property type="match status" value="1"/>
</dbReference>
<organism evidence="6 7">
    <name type="scientific">Platanthera guangdongensis</name>
    <dbReference type="NCBI Taxonomy" id="2320717"/>
    <lineage>
        <taxon>Eukaryota</taxon>
        <taxon>Viridiplantae</taxon>
        <taxon>Streptophyta</taxon>
        <taxon>Embryophyta</taxon>
        <taxon>Tracheophyta</taxon>
        <taxon>Spermatophyta</taxon>
        <taxon>Magnoliopsida</taxon>
        <taxon>Liliopsida</taxon>
        <taxon>Asparagales</taxon>
        <taxon>Orchidaceae</taxon>
        <taxon>Orchidoideae</taxon>
        <taxon>Orchideae</taxon>
        <taxon>Orchidinae</taxon>
        <taxon>Platanthera</taxon>
    </lineage>
</organism>
<reference evidence="6 7" key="1">
    <citation type="journal article" date="2022" name="Nat. Plants">
        <title>Genomes of leafy and leafless Platanthera orchids illuminate the evolution of mycoheterotrophy.</title>
        <authorList>
            <person name="Li M.H."/>
            <person name="Liu K.W."/>
            <person name="Li Z."/>
            <person name="Lu H.C."/>
            <person name="Ye Q.L."/>
            <person name="Zhang D."/>
            <person name="Wang J.Y."/>
            <person name="Li Y.F."/>
            <person name="Zhong Z.M."/>
            <person name="Liu X."/>
            <person name="Yu X."/>
            <person name="Liu D.K."/>
            <person name="Tu X.D."/>
            <person name="Liu B."/>
            <person name="Hao Y."/>
            <person name="Liao X.Y."/>
            <person name="Jiang Y.T."/>
            <person name="Sun W.H."/>
            <person name="Chen J."/>
            <person name="Chen Y.Q."/>
            <person name="Ai Y."/>
            <person name="Zhai J.W."/>
            <person name="Wu S.S."/>
            <person name="Zhou Z."/>
            <person name="Hsiao Y.Y."/>
            <person name="Wu W.L."/>
            <person name="Chen Y.Y."/>
            <person name="Lin Y.F."/>
            <person name="Hsu J.L."/>
            <person name="Li C.Y."/>
            <person name="Wang Z.W."/>
            <person name="Zhao X."/>
            <person name="Zhong W.Y."/>
            <person name="Ma X.K."/>
            <person name="Ma L."/>
            <person name="Huang J."/>
            <person name="Chen G.Z."/>
            <person name="Huang M.Z."/>
            <person name="Huang L."/>
            <person name="Peng D.H."/>
            <person name="Luo Y.B."/>
            <person name="Zou S.Q."/>
            <person name="Chen S.P."/>
            <person name="Lan S."/>
            <person name="Tsai W.C."/>
            <person name="Van de Peer Y."/>
            <person name="Liu Z.J."/>
        </authorList>
    </citation>
    <scope>NUCLEOTIDE SEQUENCE [LARGE SCALE GENOMIC DNA]</scope>
    <source>
        <strain evidence="6">Lor288</strain>
    </source>
</reference>
<dbReference type="PANTHER" id="PTHR12606">
    <property type="entry name" value="SENTRIN/SUMO-SPECIFIC PROTEASE"/>
    <property type="match status" value="1"/>
</dbReference>
<dbReference type="GO" id="GO:0008233">
    <property type="term" value="F:peptidase activity"/>
    <property type="evidence" value="ECO:0007669"/>
    <property type="project" value="UniProtKB-KW"/>
</dbReference>
<protein>
    <submittedName>
        <fullName evidence="6">Ubiquitin-like-specific protease 1B</fullName>
    </submittedName>
</protein>
<evidence type="ECO:0000256" key="1">
    <source>
        <dbReference type="ARBA" id="ARBA00005234"/>
    </source>
</evidence>
<evidence type="ECO:0000256" key="3">
    <source>
        <dbReference type="ARBA" id="ARBA00022801"/>
    </source>
</evidence>
<dbReference type="PANTHER" id="PTHR12606:SF141">
    <property type="entry name" value="GH15225P-RELATED"/>
    <property type="match status" value="1"/>
</dbReference>
<comment type="similarity">
    <text evidence="1">Belongs to the peptidase C48 family.</text>
</comment>
<evidence type="ECO:0000256" key="2">
    <source>
        <dbReference type="ARBA" id="ARBA00022670"/>
    </source>
</evidence>
<dbReference type="PROSITE" id="PS50600">
    <property type="entry name" value="ULP_PROTEASE"/>
    <property type="match status" value="1"/>
</dbReference>